<dbReference type="Gene3D" id="3.40.50.300">
    <property type="entry name" value="P-loop containing nucleotide triphosphate hydrolases"/>
    <property type="match status" value="1"/>
</dbReference>
<protein>
    <recommendedName>
        <fullName evidence="2">NB-ARC domain-containing protein</fullName>
    </recommendedName>
</protein>
<organism evidence="3 4">
    <name type="scientific">Athelia psychrophila</name>
    <dbReference type="NCBI Taxonomy" id="1759441"/>
    <lineage>
        <taxon>Eukaryota</taxon>
        <taxon>Fungi</taxon>
        <taxon>Dikarya</taxon>
        <taxon>Basidiomycota</taxon>
        <taxon>Agaricomycotina</taxon>
        <taxon>Agaricomycetes</taxon>
        <taxon>Agaricomycetidae</taxon>
        <taxon>Atheliales</taxon>
        <taxon>Atheliaceae</taxon>
        <taxon>Athelia</taxon>
    </lineage>
</organism>
<dbReference type="Pfam" id="PF13424">
    <property type="entry name" value="TPR_12"/>
    <property type="match status" value="1"/>
</dbReference>
<dbReference type="EMBL" id="KV417754">
    <property type="protein sequence ID" value="KZP07344.1"/>
    <property type="molecule type" value="Genomic_DNA"/>
</dbReference>
<accession>A0A167XLK1</accession>
<evidence type="ECO:0000259" key="2">
    <source>
        <dbReference type="Pfam" id="PF00931"/>
    </source>
</evidence>
<evidence type="ECO:0000313" key="3">
    <source>
        <dbReference type="EMBL" id="KZP07344.1"/>
    </source>
</evidence>
<dbReference type="PANTHER" id="PTHR46082">
    <property type="entry name" value="ATP/GTP-BINDING PROTEIN-RELATED"/>
    <property type="match status" value="1"/>
</dbReference>
<feature type="region of interest" description="Disordered" evidence="1">
    <location>
        <begin position="1"/>
        <end position="23"/>
    </location>
</feature>
<name>A0A167XLK1_9AGAM</name>
<dbReference type="GO" id="GO:0043531">
    <property type="term" value="F:ADP binding"/>
    <property type="evidence" value="ECO:0007669"/>
    <property type="project" value="InterPro"/>
</dbReference>
<dbReference type="SUPFAM" id="SSF48452">
    <property type="entry name" value="TPR-like"/>
    <property type="match status" value="1"/>
</dbReference>
<dbReference type="InterPro" id="IPR011990">
    <property type="entry name" value="TPR-like_helical_dom_sf"/>
</dbReference>
<dbReference type="PRINTS" id="PR00364">
    <property type="entry name" value="DISEASERSIST"/>
</dbReference>
<sequence>MHTNAEAGPSSAPIPDPIFLSKPATDRVGNDTLYQDNVMEIDAVASTLNVAGEHALDAMTPSTQQTPPHPNVTFNTSHTSAHNIYNVNGNIQSQVNHHHHGVPPIAPVNTMHSLAPFNDAPVDRIPPCFMGRDGDMQVIQSALEPCDGDAPSRYAVWGMPGLGKSQLALSYANASFKAGRHTHVIWIPATTLEKVNQGLAKVLDLTEHADRGNPDHGARLTATRLCLERSGHYLKWLIILDDATIATLQFLREHLPRQNGHGSILITTRTLDVAEALTSVAGLQYPVHGLQALSIGQSAELLLKRAGIHSSIAADLDNALKLVKRIGCLPLAVEQAGSYMKRCGFTGAGRLEILYDQQGLEEVIGWDNGLSAYQERSVLATFTVQLQRLGEIDINLLRLLKMLAFFDPESIPLDLLVLAAGRVANRLAANDISEFSVPLAPKPLQKITKVPASPKPPSTSIASKPTSADVSQELRPLLDLICARKWLRGALRHFEDLSLARPLYGEKTSLHIHDLIQLVLQQIMTNDQLATENAHYALAVALLCEAFEIREDPISPRSWPECERFVPHLMALAKHANTPSRDFLVMSRRVAGYFFQRGRFDEADALYQQALAGQERRLGANHMDTLDTVHNLAALYRYQGRYNEAEILYLRALAGREQQHGADHPDTLHTVNHFGRLYFSQGNYDEAEPLYQRA</sequence>
<dbReference type="InterPro" id="IPR002182">
    <property type="entry name" value="NB-ARC"/>
</dbReference>
<dbReference type="STRING" id="436010.A0A167XLK1"/>
<keyword evidence="4" id="KW-1185">Reference proteome</keyword>
<dbReference type="PANTHER" id="PTHR46082:SF6">
    <property type="entry name" value="AAA+ ATPASE DOMAIN-CONTAINING PROTEIN-RELATED"/>
    <property type="match status" value="1"/>
</dbReference>
<feature type="region of interest" description="Disordered" evidence="1">
    <location>
        <begin position="447"/>
        <end position="466"/>
    </location>
</feature>
<feature type="domain" description="NB-ARC" evidence="2">
    <location>
        <begin position="153"/>
        <end position="302"/>
    </location>
</feature>
<reference evidence="3 4" key="1">
    <citation type="journal article" date="2016" name="Mol. Biol. Evol.">
        <title>Comparative Genomics of Early-Diverging Mushroom-Forming Fungi Provides Insights into the Origins of Lignocellulose Decay Capabilities.</title>
        <authorList>
            <person name="Nagy L.G."/>
            <person name="Riley R."/>
            <person name="Tritt A."/>
            <person name="Adam C."/>
            <person name="Daum C."/>
            <person name="Floudas D."/>
            <person name="Sun H."/>
            <person name="Yadav J.S."/>
            <person name="Pangilinan J."/>
            <person name="Larsson K.H."/>
            <person name="Matsuura K."/>
            <person name="Barry K."/>
            <person name="Labutti K."/>
            <person name="Kuo R."/>
            <person name="Ohm R.A."/>
            <person name="Bhattacharya S.S."/>
            <person name="Shirouzu T."/>
            <person name="Yoshinaga Y."/>
            <person name="Martin F.M."/>
            <person name="Grigoriev I.V."/>
            <person name="Hibbett D.S."/>
        </authorList>
    </citation>
    <scope>NUCLEOTIDE SEQUENCE [LARGE SCALE GENOMIC DNA]</scope>
    <source>
        <strain evidence="3 4">CBS 109695</strain>
    </source>
</reference>
<dbReference type="Pfam" id="PF00931">
    <property type="entry name" value="NB-ARC"/>
    <property type="match status" value="1"/>
</dbReference>
<feature type="non-terminal residue" evidence="3">
    <location>
        <position position="694"/>
    </location>
</feature>
<proteinExistence type="predicted"/>
<dbReference type="Proteomes" id="UP000076532">
    <property type="component" value="Unassembled WGS sequence"/>
</dbReference>
<dbReference type="Pfam" id="PF13374">
    <property type="entry name" value="TPR_10"/>
    <property type="match status" value="1"/>
</dbReference>
<dbReference type="Gene3D" id="1.25.40.10">
    <property type="entry name" value="Tetratricopeptide repeat domain"/>
    <property type="match status" value="1"/>
</dbReference>
<dbReference type="SUPFAM" id="SSF52540">
    <property type="entry name" value="P-loop containing nucleoside triphosphate hydrolases"/>
    <property type="match status" value="1"/>
</dbReference>
<dbReference type="OrthoDB" id="6161812at2759"/>
<dbReference type="InterPro" id="IPR027417">
    <property type="entry name" value="P-loop_NTPase"/>
</dbReference>
<evidence type="ECO:0000256" key="1">
    <source>
        <dbReference type="SAM" id="MobiDB-lite"/>
    </source>
</evidence>
<evidence type="ECO:0000313" key="4">
    <source>
        <dbReference type="Proteomes" id="UP000076532"/>
    </source>
</evidence>
<dbReference type="InterPro" id="IPR053137">
    <property type="entry name" value="NLR-like"/>
</dbReference>
<dbReference type="AlphaFoldDB" id="A0A167XLK1"/>
<gene>
    <name evidence="3" type="ORF">FIBSPDRAFT_939557</name>
</gene>
<dbReference type="PROSITE" id="PS50293">
    <property type="entry name" value="TPR_REGION"/>
    <property type="match status" value="1"/>
</dbReference>